<feature type="binding site" evidence="2">
    <location>
        <position position="74"/>
    </location>
    <ligand>
        <name>Fe cation</name>
        <dbReference type="ChEBI" id="CHEBI:24875"/>
    </ligand>
</feature>
<comment type="caution">
    <text evidence="6">The sequence shown here is derived from an EMBL/GenBank/DDBJ whole genome shotgun (WGS) entry which is preliminary data.</text>
</comment>
<gene>
    <name evidence="6" type="ORF">C4900_08610</name>
</gene>
<feature type="domain" description="Pirin C-terminal" evidence="5">
    <location>
        <begin position="190"/>
        <end position="291"/>
    </location>
</feature>
<dbReference type="OrthoDB" id="9780903at2"/>
<dbReference type="InterPro" id="IPR003829">
    <property type="entry name" value="Pirin_N_dom"/>
</dbReference>
<protein>
    <recommendedName>
        <fullName evidence="8">Pirin family protein</fullName>
    </recommendedName>
</protein>
<dbReference type="AlphaFoldDB" id="A0A368HFI3"/>
<dbReference type="SUPFAM" id="SSF51182">
    <property type="entry name" value="RmlC-like cupins"/>
    <property type="match status" value="1"/>
</dbReference>
<dbReference type="Gene3D" id="2.60.120.10">
    <property type="entry name" value="Jelly Rolls"/>
    <property type="match status" value="2"/>
</dbReference>
<feature type="binding site" evidence="2">
    <location>
        <position position="72"/>
    </location>
    <ligand>
        <name>Fe cation</name>
        <dbReference type="ChEBI" id="CHEBI:24875"/>
    </ligand>
</feature>
<reference evidence="6 7" key="1">
    <citation type="submission" date="2018-02" db="EMBL/GenBank/DDBJ databases">
        <title>Insights into the biology of acidophilic members of the Acidiferrobacteraceae family derived from comparative genomic analyses.</title>
        <authorList>
            <person name="Issotta F."/>
            <person name="Thyssen C."/>
            <person name="Mena C."/>
            <person name="Moya A."/>
            <person name="Bellenberg S."/>
            <person name="Sproer C."/>
            <person name="Covarrubias P.C."/>
            <person name="Sand W."/>
            <person name="Quatrini R."/>
            <person name="Vera M."/>
        </authorList>
    </citation>
    <scope>NUCLEOTIDE SEQUENCE [LARGE SCALE GENOMIC DNA]</scope>
    <source>
        <strain evidence="7">m-1</strain>
    </source>
</reference>
<keyword evidence="2" id="KW-0408">Iron</keyword>
<evidence type="ECO:0000259" key="4">
    <source>
        <dbReference type="Pfam" id="PF02678"/>
    </source>
</evidence>
<accession>A0A368HFI3</accession>
<keyword evidence="7" id="KW-1185">Reference proteome</keyword>
<sequence>MEGSMDRGNMIEVKRSRRIERMHQGEATRDGAGVRLTRLLTQGLQKRLDPFLMLDFFSSNDAADYIAGFPDHPHRGFETITYMLEGRMRHRDNAGHEGLLTTGGMQWMVAGSGVVHSEMPEQEAGRMAGFQLWLNLPARDKMTSPWYRDFAAADLPCAHAPDGARAIVLAGAARGVAGAMQRPVTEPLILNLQLPAGVSWSQPLAPGDHAFVVLYAGQASIAGEALTMEALAVLDDDPAADGVIVSAHEEARVFLVAGHPLREPIVQYGPFVMNTREEIAAAVQDLREGRFA</sequence>
<dbReference type="CDD" id="cd02909">
    <property type="entry name" value="cupin_pirin_N"/>
    <property type="match status" value="1"/>
</dbReference>
<dbReference type="CDD" id="cd02247">
    <property type="entry name" value="cupin_pirin_C"/>
    <property type="match status" value="1"/>
</dbReference>
<evidence type="ECO:0008006" key="8">
    <source>
        <dbReference type="Google" id="ProtNLM"/>
    </source>
</evidence>
<dbReference type="GO" id="GO:0046872">
    <property type="term" value="F:metal ion binding"/>
    <property type="evidence" value="ECO:0007669"/>
    <property type="project" value="UniProtKB-KW"/>
</dbReference>
<evidence type="ECO:0000259" key="5">
    <source>
        <dbReference type="Pfam" id="PF05726"/>
    </source>
</evidence>
<keyword evidence="2" id="KW-0479">Metal-binding</keyword>
<dbReference type="PANTHER" id="PTHR13903">
    <property type="entry name" value="PIRIN-RELATED"/>
    <property type="match status" value="1"/>
</dbReference>
<evidence type="ECO:0000256" key="1">
    <source>
        <dbReference type="ARBA" id="ARBA00008416"/>
    </source>
</evidence>
<evidence type="ECO:0000313" key="7">
    <source>
        <dbReference type="Proteomes" id="UP000253250"/>
    </source>
</evidence>
<dbReference type="PANTHER" id="PTHR13903:SF8">
    <property type="entry name" value="PIRIN"/>
    <property type="match status" value="1"/>
</dbReference>
<dbReference type="InterPro" id="IPR012093">
    <property type="entry name" value="Pirin"/>
</dbReference>
<comment type="similarity">
    <text evidence="1 3">Belongs to the pirin family.</text>
</comment>
<dbReference type="InterPro" id="IPR011051">
    <property type="entry name" value="RmlC_Cupin_sf"/>
</dbReference>
<comment type="cofactor">
    <cofactor evidence="2">
        <name>Fe cation</name>
        <dbReference type="ChEBI" id="CHEBI:24875"/>
    </cofactor>
    <text evidence="2">Binds 1 Fe cation per subunit.</text>
</comment>
<dbReference type="InterPro" id="IPR014710">
    <property type="entry name" value="RmlC-like_jellyroll"/>
</dbReference>
<evidence type="ECO:0000313" key="6">
    <source>
        <dbReference type="EMBL" id="RCN55949.1"/>
    </source>
</evidence>
<dbReference type="Proteomes" id="UP000253250">
    <property type="component" value="Unassembled WGS sequence"/>
</dbReference>
<dbReference type="Pfam" id="PF05726">
    <property type="entry name" value="Pirin_C"/>
    <property type="match status" value="1"/>
</dbReference>
<feature type="binding site" evidence="2">
    <location>
        <position position="116"/>
    </location>
    <ligand>
        <name>Fe cation</name>
        <dbReference type="ChEBI" id="CHEBI:24875"/>
    </ligand>
</feature>
<dbReference type="EMBL" id="PSYR01000002">
    <property type="protein sequence ID" value="RCN55949.1"/>
    <property type="molecule type" value="Genomic_DNA"/>
</dbReference>
<organism evidence="6 7">
    <name type="scientific">Acidiferrobacter thiooxydans</name>
    <dbReference type="NCBI Taxonomy" id="163359"/>
    <lineage>
        <taxon>Bacteria</taxon>
        <taxon>Pseudomonadati</taxon>
        <taxon>Pseudomonadota</taxon>
        <taxon>Gammaproteobacteria</taxon>
        <taxon>Acidiferrobacterales</taxon>
        <taxon>Acidiferrobacteraceae</taxon>
        <taxon>Acidiferrobacter</taxon>
    </lineage>
</organism>
<dbReference type="InterPro" id="IPR008778">
    <property type="entry name" value="Pirin_C_dom"/>
</dbReference>
<proteinExistence type="inferred from homology"/>
<dbReference type="Pfam" id="PF02678">
    <property type="entry name" value="Pirin"/>
    <property type="match status" value="1"/>
</dbReference>
<name>A0A368HFI3_9GAMM</name>
<feature type="domain" description="Pirin N-terminal" evidence="4">
    <location>
        <begin position="35"/>
        <end position="134"/>
    </location>
</feature>
<evidence type="ECO:0000256" key="3">
    <source>
        <dbReference type="RuleBase" id="RU003457"/>
    </source>
</evidence>
<evidence type="ECO:0000256" key="2">
    <source>
        <dbReference type="PIRSR" id="PIRSR006232-1"/>
    </source>
</evidence>
<feature type="binding site" evidence="2">
    <location>
        <position position="118"/>
    </location>
    <ligand>
        <name>Fe cation</name>
        <dbReference type="ChEBI" id="CHEBI:24875"/>
    </ligand>
</feature>
<dbReference type="PIRSF" id="PIRSF006232">
    <property type="entry name" value="Pirin"/>
    <property type="match status" value="1"/>
</dbReference>